<comment type="caution">
    <text evidence="1">The sequence shown here is derived from an EMBL/GenBank/DDBJ whole genome shotgun (WGS) entry which is preliminary data.</text>
</comment>
<dbReference type="Proteomes" id="UP000078504">
    <property type="component" value="Unassembled WGS sequence"/>
</dbReference>
<reference evidence="1 2" key="1">
    <citation type="submission" date="2016-04" db="EMBL/GenBank/DDBJ databases">
        <title>ATOL: Assembling a taxonomically balanced genome-scale reconstruction of the evolutionary history of the Enterobacteriaceae.</title>
        <authorList>
            <person name="Plunkett G.III."/>
            <person name="Neeno-Eckwall E.C."/>
            <person name="Glasner J.D."/>
            <person name="Perna N.T."/>
        </authorList>
    </citation>
    <scope>NUCLEOTIDE SEQUENCE [LARGE SCALE GENOMIC DNA]</scope>
    <source>
        <strain evidence="1 2">ATCC 51604</strain>
    </source>
</reference>
<accession>A0A1B7HN92</accession>
<dbReference type="RefSeq" id="WP_157092108.1">
    <property type="nucleotide sequence ID" value="NZ_LXEP01000044.1"/>
</dbReference>
<proteinExistence type="predicted"/>
<sequence length="57" mass="6189">MAKIKTWLTKTKARKIMIGLILTASLYNGVAHVFDQPVLPESFLSFVKSAALVIGGL</sequence>
<evidence type="ECO:0000313" key="1">
    <source>
        <dbReference type="EMBL" id="OAT17087.1"/>
    </source>
</evidence>
<dbReference type="EMBL" id="LXEP01000044">
    <property type="protein sequence ID" value="OAT17087.1"/>
    <property type="molecule type" value="Genomic_DNA"/>
</dbReference>
<organism evidence="1 2">
    <name type="scientific">Buttiauxella gaviniae ATCC 51604</name>
    <dbReference type="NCBI Taxonomy" id="1354253"/>
    <lineage>
        <taxon>Bacteria</taxon>
        <taxon>Pseudomonadati</taxon>
        <taxon>Pseudomonadota</taxon>
        <taxon>Gammaproteobacteria</taxon>
        <taxon>Enterobacterales</taxon>
        <taxon>Enterobacteriaceae</taxon>
        <taxon>Buttiauxella</taxon>
    </lineage>
</organism>
<protein>
    <submittedName>
        <fullName evidence="1">Uncharacterized protein</fullName>
    </submittedName>
</protein>
<gene>
    <name evidence="1" type="ORF">M977_04333</name>
</gene>
<name>A0A1B7HN92_9ENTR</name>
<dbReference type="AlphaFoldDB" id="A0A1B7HN92"/>
<evidence type="ECO:0000313" key="2">
    <source>
        <dbReference type="Proteomes" id="UP000078504"/>
    </source>
</evidence>